<dbReference type="RefSeq" id="WP_090114776.1">
    <property type="nucleotide sequence ID" value="NZ_FNAT01000010.1"/>
</dbReference>
<name>A0A1G7K3F7_9RHOB</name>
<keyword evidence="1" id="KW-0732">Signal</keyword>
<sequence length="168" mass="17845">MTRRPPLALLLICVLLPGSAAAQAVDYGAVYLRSWHLGTDTLNDATPGLAFGRRWAAGESGRELHLEGGVFLNSYDEISPLLLGGVSWPFAEAGPGTLRIGASLGAARYESRARQLRADYAIPDLGGFLPLAALSASYRIGRTDLRLTTVPPGEGVTAVFNFSLSRAF</sequence>
<protein>
    <recommendedName>
        <fullName evidence="4">Lipid A 3-O-deacylase (PagL)</fullName>
    </recommendedName>
</protein>
<evidence type="ECO:0000313" key="3">
    <source>
        <dbReference type="Proteomes" id="UP000198922"/>
    </source>
</evidence>
<gene>
    <name evidence="2" type="ORF">SAMN04488567_0105</name>
</gene>
<feature type="chain" id="PRO_5011752661" description="Lipid A 3-O-deacylase (PagL)" evidence="1">
    <location>
        <begin position="25"/>
        <end position="168"/>
    </location>
</feature>
<dbReference type="Proteomes" id="UP000198922">
    <property type="component" value="Unassembled WGS sequence"/>
</dbReference>
<dbReference type="Gene3D" id="2.40.160.20">
    <property type="match status" value="1"/>
</dbReference>
<proteinExistence type="predicted"/>
<keyword evidence="3" id="KW-1185">Reference proteome</keyword>
<feature type="signal peptide" evidence="1">
    <location>
        <begin position="1"/>
        <end position="24"/>
    </location>
</feature>
<accession>A0A1G7K3F7</accession>
<evidence type="ECO:0000313" key="2">
    <source>
        <dbReference type="EMBL" id="SDF31574.1"/>
    </source>
</evidence>
<organism evidence="2 3">
    <name type="scientific">Limimaricola pyoseonensis</name>
    <dbReference type="NCBI Taxonomy" id="521013"/>
    <lineage>
        <taxon>Bacteria</taxon>
        <taxon>Pseudomonadati</taxon>
        <taxon>Pseudomonadota</taxon>
        <taxon>Alphaproteobacteria</taxon>
        <taxon>Rhodobacterales</taxon>
        <taxon>Paracoccaceae</taxon>
        <taxon>Limimaricola</taxon>
    </lineage>
</organism>
<reference evidence="3" key="1">
    <citation type="submission" date="2016-10" db="EMBL/GenBank/DDBJ databases">
        <authorList>
            <person name="Varghese N."/>
            <person name="Submissions S."/>
        </authorList>
    </citation>
    <scope>NUCLEOTIDE SEQUENCE [LARGE SCALE GENOMIC DNA]</scope>
    <source>
        <strain evidence="3">DSM 21424</strain>
    </source>
</reference>
<evidence type="ECO:0008006" key="4">
    <source>
        <dbReference type="Google" id="ProtNLM"/>
    </source>
</evidence>
<dbReference type="AlphaFoldDB" id="A0A1G7K3F7"/>
<dbReference type="EMBL" id="FNAT01000010">
    <property type="protein sequence ID" value="SDF31574.1"/>
    <property type="molecule type" value="Genomic_DNA"/>
</dbReference>
<dbReference type="OrthoDB" id="7658770at2"/>
<evidence type="ECO:0000256" key="1">
    <source>
        <dbReference type="SAM" id="SignalP"/>
    </source>
</evidence>